<dbReference type="GeneID" id="109535717"/>
<dbReference type="GO" id="GO:0005829">
    <property type="term" value="C:cytosol"/>
    <property type="evidence" value="ECO:0007669"/>
    <property type="project" value="TreeGrafter"/>
</dbReference>
<reference evidence="13" key="1">
    <citation type="journal article" date="2013" name="Genome Biol.">
        <title>Draft genome of the mountain pine beetle, Dendroctonus ponderosae Hopkins, a major forest pest.</title>
        <authorList>
            <person name="Keeling C.I."/>
            <person name="Yuen M.M."/>
            <person name="Liao N.Y."/>
            <person name="Docking T.R."/>
            <person name="Chan S.K."/>
            <person name="Taylor G.A."/>
            <person name="Palmquist D.L."/>
            <person name="Jackman S.D."/>
            <person name="Nguyen A."/>
            <person name="Li M."/>
            <person name="Henderson H."/>
            <person name="Janes J.K."/>
            <person name="Zhao Y."/>
            <person name="Pandoh P."/>
            <person name="Moore R."/>
            <person name="Sperling F.A."/>
            <person name="Huber D.P."/>
            <person name="Birol I."/>
            <person name="Jones S.J."/>
            <person name="Bohlmann J."/>
        </authorList>
    </citation>
    <scope>NUCLEOTIDE SEQUENCE</scope>
</reference>
<feature type="active site" description="Proton acceptor" evidence="9">
    <location>
        <position position="294"/>
    </location>
</feature>
<keyword evidence="7 10" id="KW-0418">Kinase</keyword>
<sequence length="341" mass="37405">MKSILAFGNPLLDITIYSSCQVARLLDKYNLQIDSQKEITKEEMCMLSKDIEGSDQQVTAGGCCQNSLRVLQWIMHKRCNVAIFGSTGQDQEADILRNILESDAVSTRYITQEGLPTGKIVALVSGLYRSLVAHIGAAEVLPLSSLLAHPHFLSLFDNSDIILIEAYFLTNRFECAQYLVKRCAAEGKLLAFNLCGAYIFSIIPESIKYLVDHSNVIFGNKAEYIALSQLLNYSSIEAMALELIEDSARRNIGKTFVITDGSRPVICYSSQESIEMKPPSIKESEIKDTTAAGDAFIGGFLAGLVTSSPIRKCIEIGLYAASSIIKETGCSLPKYRAEIGL</sequence>
<keyword evidence="6 10" id="KW-0547">Nucleotide-binding</keyword>
<dbReference type="KEGG" id="dpa:109535717"/>
<reference evidence="12" key="2">
    <citation type="submission" date="2024-08" db="UniProtKB">
        <authorList>
            <consortium name="EnsemblMetazoa"/>
        </authorList>
    </citation>
    <scope>IDENTIFICATION</scope>
</reference>
<proteinExistence type="inferred from homology"/>
<comment type="catalytic activity">
    <reaction evidence="10">
        <text>adenosine + ATP = AMP + ADP + H(+)</text>
        <dbReference type="Rhea" id="RHEA:20824"/>
        <dbReference type="ChEBI" id="CHEBI:15378"/>
        <dbReference type="ChEBI" id="CHEBI:16335"/>
        <dbReference type="ChEBI" id="CHEBI:30616"/>
        <dbReference type="ChEBI" id="CHEBI:456215"/>
        <dbReference type="ChEBI" id="CHEBI:456216"/>
        <dbReference type="EC" id="2.7.1.20"/>
    </reaction>
</comment>
<dbReference type="GO" id="GO:0005524">
    <property type="term" value="F:ATP binding"/>
    <property type="evidence" value="ECO:0007669"/>
    <property type="project" value="UniProtKB-UniRule"/>
</dbReference>
<keyword evidence="5 10" id="KW-0660">Purine salvage</keyword>
<dbReference type="EC" id="2.7.1.20" evidence="3 10"/>
<dbReference type="GO" id="GO:0004001">
    <property type="term" value="F:adenosine kinase activity"/>
    <property type="evidence" value="ECO:0007669"/>
    <property type="project" value="UniProtKB-UniRule"/>
</dbReference>
<evidence type="ECO:0000313" key="13">
    <source>
        <dbReference type="Proteomes" id="UP000019118"/>
    </source>
</evidence>
<evidence type="ECO:0000256" key="2">
    <source>
        <dbReference type="ARBA" id="ARBA00010688"/>
    </source>
</evidence>
<keyword evidence="10" id="KW-0460">Magnesium</keyword>
<evidence type="ECO:0000256" key="9">
    <source>
        <dbReference type="PIRSR" id="PIRSR601805-1"/>
    </source>
</evidence>
<feature type="domain" description="Carbohydrate kinase PfkB" evidence="11">
    <location>
        <begin position="50"/>
        <end position="333"/>
    </location>
</feature>
<dbReference type="AlphaFoldDB" id="A0AAR5P7Y4"/>
<dbReference type="Pfam" id="PF00294">
    <property type="entry name" value="PfkB"/>
    <property type="match status" value="1"/>
</dbReference>
<comment type="cofactor">
    <cofactor evidence="10">
        <name>Mg(2+)</name>
        <dbReference type="ChEBI" id="CHEBI:18420"/>
    </cofactor>
    <text evidence="10">Binds 3 Mg(2+) ions per subunit.</text>
</comment>
<dbReference type="InterPro" id="IPR001805">
    <property type="entry name" value="Adenokinase"/>
</dbReference>
<keyword evidence="10" id="KW-0539">Nucleus</keyword>
<evidence type="ECO:0000256" key="7">
    <source>
        <dbReference type="ARBA" id="ARBA00022777"/>
    </source>
</evidence>
<dbReference type="Proteomes" id="UP000019118">
    <property type="component" value="Unassembled WGS sequence"/>
</dbReference>
<dbReference type="CDD" id="cd01168">
    <property type="entry name" value="adenosine_kinase"/>
    <property type="match status" value="1"/>
</dbReference>
<name>A0AAR5P7Y4_DENPD</name>
<organism evidence="12 13">
    <name type="scientific">Dendroctonus ponderosae</name>
    <name type="common">Mountain pine beetle</name>
    <dbReference type="NCBI Taxonomy" id="77166"/>
    <lineage>
        <taxon>Eukaryota</taxon>
        <taxon>Metazoa</taxon>
        <taxon>Ecdysozoa</taxon>
        <taxon>Arthropoda</taxon>
        <taxon>Hexapoda</taxon>
        <taxon>Insecta</taxon>
        <taxon>Pterygota</taxon>
        <taxon>Neoptera</taxon>
        <taxon>Endopterygota</taxon>
        <taxon>Coleoptera</taxon>
        <taxon>Polyphaga</taxon>
        <taxon>Cucujiformia</taxon>
        <taxon>Curculionidae</taxon>
        <taxon>Scolytinae</taxon>
        <taxon>Dendroctonus</taxon>
    </lineage>
</organism>
<dbReference type="GO" id="GO:0005634">
    <property type="term" value="C:nucleus"/>
    <property type="evidence" value="ECO:0007669"/>
    <property type="project" value="UniProtKB-SubCell"/>
</dbReference>
<comment type="similarity">
    <text evidence="2 10">Belongs to the carbohydrate kinase PfkB family.</text>
</comment>
<dbReference type="Gene3D" id="3.30.1110.10">
    <property type="match status" value="1"/>
</dbReference>
<evidence type="ECO:0000313" key="12">
    <source>
        <dbReference type="EnsemblMetazoa" id="XP_019757210.1"/>
    </source>
</evidence>
<dbReference type="RefSeq" id="XP_019757210.1">
    <property type="nucleotide sequence ID" value="XM_019901651.2"/>
</dbReference>
<protein>
    <recommendedName>
        <fullName evidence="3 10">Adenosine kinase</fullName>
        <shortName evidence="10">AK</shortName>
        <ecNumber evidence="3 10">2.7.1.20</ecNumber>
    </recommendedName>
    <alternativeName>
        <fullName evidence="10">Adenosine 5'-phosphotransferase</fullName>
    </alternativeName>
</protein>
<evidence type="ECO:0000256" key="4">
    <source>
        <dbReference type="ARBA" id="ARBA00022679"/>
    </source>
</evidence>
<dbReference type="InterPro" id="IPR029056">
    <property type="entry name" value="Ribokinase-like"/>
</dbReference>
<comment type="subcellular location">
    <subcellularLocation>
        <location evidence="10">Nucleus</location>
    </subcellularLocation>
</comment>
<keyword evidence="13" id="KW-1185">Reference proteome</keyword>
<keyword evidence="4 10" id="KW-0808">Transferase</keyword>
<comment type="subunit">
    <text evidence="10">Monomer.</text>
</comment>
<dbReference type="GO" id="GO:0006166">
    <property type="term" value="P:purine ribonucleoside salvage"/>
    <property type="evidence" value="ECO:0007669"/>
    <property type="project" value="UniProtKB-KW"/>
</dbReference>
<dbReference type="PROSITE" id="PS00584">
    <property type="entry name" value="PFKB_KINASES_2"/>
    <property type="match status" value="1"/>
</dbReference>
<dbReference type="GO" id="GO:0006144">
    <property type="term" value="P:purine nucleobase metabolic process"/>
    <property type="evidence" value="ECO:0007669"/>
    <property type="project" value="TreeGrafter"/>
</dbReference>
<evidence type="ECO:0000256" key="8">
    <source>
        <dbReference type="ARBA" id="ARBA00022840"/>
    </source>
</evidence>
<evidence type="ECO:0000256" key="1">
    <source>
        <dbReference type="ARBA" id="ARBA00004801"/>
    </source>
</evidence>
<dbReference type="EnsemblMetazoa" id="XM_019901651.1">
    <property type="protein sequence ID" value="XP_019757210.1"/>
    <property type="gene ID" value="LOC109535717"/>
</dbReference>
<evidence type="ECO:0000259" key="11">
    <source>
        <dbReference type="Pfam" id="PF00294"/>
    </source>
</evidence>
<keyword evidence="8 10" id="KW-0067">ATP-binding</keyword>
<evidence type="ECO:0000256" key="6">
    <source>
        <dbReference type="ARBA" id="ARBA00022741"/>
    </source>
</evidence>
<comment type="pathway">
    <text evidence="1 10">Purine metabolism; AMP biosynthesis via salvage pathway; AMP from adenosine: step 1/1.</text>
</comment>
<dbReference type="GO" id="GO:0044209">
    <property type="term" value="P:AMP salvage"/>
    <property type="evidence" value="ECO:0007669"/>
    <property type="project" value="UniProtKB-UniRule"/>
</dbReference>
<accession>A0AAR5P7Y4</accession>
<evidence type="ECO:0000256" key="5">
    <source>
        <dbReference type="ARBA" id="ARBA00022726"/>
    </source>
</evidence>
<dbReference type="PANTHER" id="PTHR45769">
    <property type="entry name" value="ADENOSINE KINASE"/>
    <property type="match status" value="1"/>
</dbReference>
<dbReference type="SUPFAM" id="SSF53613">
    <property type="entry name" value="Ribokinase-like"/>
    <property type="match status" value="1"/>
</dbReference>
<evidence type="ECO:0000256" key="10">
    <source>
        <dbReference type="RuleBase" id="RU368116"/>
    </source>
</evidence>
<dbReference type="Gene3D" id="3.40.1190.20">
    <property type="match status" value="1"/>
</dbReference>
<dbReference type="InterPro" id="IPR002173">
    <property type="entry name" value="Carboh/pur_kinase_PfkB_CS"/>
</dbReference>
<evidence type="ECO:0000256" key="3">
    <source>
        <dbReference type="ARBA" id="ARBA00012119"/>
    </source>
</evidence>
<dbReference type="PANTHER" id="PTHR45769:SF3">
    <property type="entry name" value="ADENOSINE KINASE"/>
    <property type="match status" value="1"/>
</dbReference>
<comment type="function">
    <text evidence="10">ATP dependent phosphorylation of adenosine and other related nucleoside analogs to monophosphate derivatives.</text>
</comment>
<dbReference type="InterPro" id="IPR011611">
    <property type="entry name" value="PfkB_dom"/>
</dbReference>